<keyword evidence="1 4" id="KW-0378">Hydrolase</keyword>
<feature type="signal peptide" evidence="2">
    <location>
        <begin position="1"/>
        <end position="25"/>
    </location>
</feature>
<dbReference type="InterPro" id="IPR022742">
    <property type="entry name" value="Hydrolase_4"/>
</dbReference>
<dbReference type="Pfam" id="PF12146">
    <property type="entry name" value="Hydrolase_4"/>
    <property type="match status" value="1"/>
</dbReference>
<dbReference type="Gene3D" id="3.40.50.1820">
    <property type="entry name" value="alpha/beta hydrolase"/>
    <property type="match status" value="1"/>
</dbReference>
<evidence type="ECO:0000259" key="3">
    <source>
        <dbReference type="Pfam" id="PF12146"/>
    </source>
</evidence>
<reference evidence="4 5" key="1">
    <citation type="journal article" date="2015" name="Stand. Genomic Sci.">
        <title>Genomic Encyclopedia of Bacterial and Archaeal Type Strains, Phase III: the genomes of soil and plant-associated and newly described type strains.</title>
        <authorList>
            <person name="Whitman W.B."/>
            <person name="Woyke T."/>
            <person name="Klenk H.P."/>
            <person name="Zhou Y."/>
            <person name="Lilburn T.G."/>
            <person name="Beck B.J."/>
            <person name="De Vos P."/>
            <person name="Vandamme P."/>
            <person name="Eisen J.A."/>
            <person name="Garrity G."/>
            <person name="Hugenholtz P."/>
            <person name="Kyrpides N.C."/>
        </authorList>
    </citation>
    <scope>NUCLEOTIDE SEQUENCE [LARGE SCALE GENOMIC DNA]</scope>
    <source>
        <strain evidence="4 5">DSM 64</strain>
    </source>
</reference>
<dbReference type="InterPro" id="IPR050261">
    <property type="entry name" value="FrsA_esterase"/>
</dbReference>
<dbReference type="EMBL" id="VJWE01000001">
    <property type="protein sequence ID" value="TWG41178.1"/>
    <property type="molecule type" value="Genomic_DNA"/>
</dbReference>
<gene>
    <name evidence="4" type="ORF">ATF69_0162</name>
</gene>
<feature type="domain" description="Serine aminopeptidase S33" evidence="3">
    <location>
        <begin position="242"/>
        <end position="344"/>
    </location>
</feature>
<dbReference type="PANTHER" id="PTHR22946">
    <property type="entry name" value="DIENELACTONE HYDROLASE DOMAIN-CONTAINING PROTEIN-RELATED"/>
    <property type="match status" value="1"/>
</dbReference>
<dbReference type="InterPro" id="IPR029058">
    <property type="entry name" value="AB_hydrolase_fold"/>
</dbReference>
<feature type="chain" id="PRO_5022010923" evidence="2">
    <location>
        <begin position="26"/>
        <end position="447"/>
    </location>
</feature>
<dbReference type="Proteomes" id="UP000321485">
    <property type="component" value="Unassembled WGS sequence"/>
</dbReference>
<keyword evidence="2" id="KW-0732">Signal</keyword>
<evidence type="ECO:0000256" key="2">
    <source>
        <dbReference type="SAM" id="SignalP"/>
    </source>
</evidence>
<evidence type="ECO:0000313" key="4">
    <source>
        <dbReference type="EMBL" id="TWG41178.1"/>
    </source>
</evidence>
<dbReference type="SUPFAM" id="SSF53474">
    <property type="entry name" value="alpha/beta-Hydrolases"/>
    <property type="match status" value="1"/>
</dbReference>
<proteinExistence type="predicted"/>
<comment type="caution">
    <text evidence="4">The sequence shown here is derived from an EMBL/GenBank/DDBJ whole genome shotgun (WGS) entry which is preliminary data.</text>
</comment>
<organism evidence="4 5">
    <name type="scientific">Acidovorax delafieldii</name>
    <name type="common">Pseudomonas delafieldii</name>
    <dbReference type="NCBI Taxonomy" id="47920"/>
    <lineage>
        <taxon>Bacteria</taxon>
        <taxon>Pseudomonadati</taxon>
        <taxon>Pseudomonadota</taxon>
        <taxon>Betaproteobacteria</taxon>
        <taxon>Burkholderiales</taxon>
        <taxon>Comamonadaceae</taxon>
        <taxon>Acidovorax</taxon>
    </lineage>
</organism>
<name>A0A561XYI8_ACIDE</name>
<dbReference type="GeneID" id="51109250"/>
<sequence length="447" mass="48363">MLTKNLLCLASTLAFPWLSCGAATAQPAESPSATTTAWPSYMPDQMAGPSESPVAAVLPPDVAVTPPAASVPLDKARWSGLWQGWACMARACDVRIAVEAVTAEGATLVYAAASEQQAQVTDRSQGRFVGNELHTRLHTGARLVLRLREGRSEMEMTVWRPESRLLAAGVLSTQLAAPPYTRVVERLPTPWADADGRAQTLEAVVYRPINASGPLPTVVFNHGSTGRGDRPEWFRLTWTSPEVAQYFTAKGWQVVFPQRRGRGKSDGVYDEGFGVNRSMGYSCQSEYSLPGFDRALADLDAVMAHLQQRPDVDKARLLIGGVSRGGILSVAYAGSRPSMFLGVVNFVGGWLGDGCKESAAVNRAGFIRGAAMPRPTLWLYGERDSYYTLENSRASFEAFRGAGGQGRMVGYALPPGRDGHEIYKSPSLWQKDLDGYLALIQPTVAPH</sequence>
<protein>
    <submittedName>
        <fullName evidence="4">Dienelactone hydrolase</fullName>
    </submittedName>
</protein>
<accession>A0A561XYI8</accession>
<evidence type="ECO:0000313" key="5">
    <source>
        <dbReference type="Proteomes" id="UP000321485"/>
    </source>
</evidence>
<dbReference type="GO" id="GO:0052689">
    <property type="term" value="F:carboxylic ester hydrolase activity"/>
    <property type="evidence" value="ECO:0007669"/>
    <property type="project" value="UniProtKB-ARBA"/>
</dbReference>
<dbReference type="PANTHER" id="PTHR22946:SF9">
    <property type="entry name" value="POLYKETIDE TRANSFERASE AF380"/>
    <property type="match status" value="1"/>
</dbReference>
<dbReference type="AlphaFoldDB" id="A0A561XYI8"/>
<evidence type="ECO:0000256" key="1">
    <source>
        <dbReference type="ARBA" id="ARBA00022801"/>
    </source>
</evidence>
<dbReference type="RefSeq" id="WP_146869583.1">
    <property type="nucleotide sequence ID" value="NZ_VJWE01000001.1"/>
</dbReference>